<proteinExistence type="predicted"/>
<gene>
    <name evidence="1" type="ORF">ACFFHT_03360</name>
</gene>
<dbReference type="RefSeq" id="WP_382373474.1">
    <property type="nucleotide sequence ID" value="NZ_JBHLWA010000013.1"/>
</dbReference>
<protein>
    <recommendedName>
        <fullName evidence="3">Competence protein C</fullName>
    </recommendedName>
</protein>
<sequence>MRRFSRQYPKGIHWYLLYMPKVFLYSLWLLLLLLFLAYPLWKSGSQYYQAKKLELMLFEQIELEAKQKQLLQHLQKKVSERQDTQKNTQKLAELHQQLSDLSQESAISFDMQVSNKSLLRVELDLYTSFHEFIEYFDLLFQDILANWSIDSLRIERGNHSEHPGLLHIAIHLFSEELRE</sequence>
<reference evidence="1 2" key="1">
    <citation type="submission" date="2024-09" db="EMBL/GenBank/DDBJ databases">
        <authorList>
            <person name="Sun Q."/>
            <person name="Mori K."/>
        </authorList>
    </citation>
    <scope>NUCLEOTIDE SEQUENCE [LARGE SCALE GENOMIC DNA]</scope>
    <source>
        <strain evidence="1 2">CCM 7538</strain>
    </source>
</reference>
<evidence type="ECO:0000313" key="1">
    <source>
        <dbReference type="EMBL" id="MFC0322604.1"/>
    </source>
</evidence>
<organism evidence="1 2">
    <name type="scientific">Gallibacterium melopsittaci</name>
    <dbReference type="NCBI Taxonomy" id="516063"/>
    <lineage>
        <taxon>Bacteria</taxon>
        <taxon>Pseudomonadati</taxon>
        <taxon>Pseudomonadota</taxon>
        <taxon>Gammaproteobacteria</taxon>
        <taxon>Pasteurellales</taxon>
        <taxon>Pasteurellaceae</taxon>
        <taxon>Gallibacterium</taxon>
    </lineage>
</organism>
<comment type="caution">
    <text evidence="1">The sequence shown here is derived from an EMBL/GenBank/DDBJ whole genome shotgun (WGS) entry which is preliminary data.</text>
</comment>
<dbReference type="EMBL" id="JBHLWA010000013">
    <property type="protein sequence ID" value="MFC0322604.1"/>
    <property type="molecule type" value="Genomic_DNA"/>
</dbReference>
<evidence type="ECO:0008006" key="3">
    <source>
        <dbReference type="Google" id="ProtNLM"/>
    </source>
</evidence>
<evidence type="ECO:0000313" key="2">
    <source>
        <dbReference type="Proteomes" id="UP001589769"/>
    </source>
</evidence>
<keyword evidence="2" id="KW-1185">Reference proteome</keyword>
<dbReference type="Proteomes" id="UP001589769">
    <property type="component" value="Unassembled WGS sequence"/>
</dbReference>
<accession>A0ABV6HVG3</accession>
<name>A0ABV6HVG3_9PAST</name>